<reference evidence="1 2" key="1">
    <citation type="journal article" date="2015" name="Nature">
        <title>rRNA introns, odd ribosomes, and small enigmatic genomes across a large radiation of phyla.</title>
        <authorList>
            <person name="Brown C.T."/>
            <person name="Hug L.A."/>
            <person name="Thomas B.C."/>
            <person name="Sharon I."/>
            <person name="Castelle C.J."/>
            <person name="Singh A."/>
            <person name="Wilkins M.J."/>
            <person name="Williams K.H."/>
            <person name="Banfield J.F."/>
        </authorList>
    </citation>
    <scope>NUCLEOTIDE SEQUENCE [LARGE SCALE GENOMIC DNA]</scope>
</reference>
<dbReference type="GO" id="GO:0016740">
    <property type="term" value="F:transferase activity"/>
    <property type="evidence" value="ECO:0007669"/>
    <property type="project" value="UniProtKB-KW"/>
</dbReference>
<dbReference type="InterPro" id="IPR029044">
    <property type="entry name" value="Nucleotide-diphossugar_trans"/>
</dbReference>
<proteinExistence type="predicted"/>
<name>A0A0G1RUT6_9BACT</name>
<dbReference type="AlphaFoldDB" id="A0A0G1RUT6"/>
<dbReference type="SUPFAM" id="SSF53448">
    <property type="entry name" value="Nucleotide-diphospho-sugar transferases"/>
    <property type="match status" value="1"/>
</dbReference>
<comment type="caution">
    <text evidence="1">The sequence shown here is derived from an EMBL/GenBank/DDBJ whole genome shotgun (WGS) entry which is preliminary data.</text>
</comment>
<sequence length="180" mass="20923">MDADDVSLPDRFKLQLDYLETHPDIGLLGSAVSLVGPSGRFLKIKRPPATPEIIRQAALRFCPFIHPTWMLRRQVIEAIGFYNSEFTYAQDYEFALRVLSRFKGANLTTPLLKYRVDSPRAISLRHLKTQERFALKARWLALTRYGYPKSESFKLIKPALSYLVPAFVKKPLYRRLFWQS</sequence>
<protein>
    <submittedName>
        <fullName evidence="1">Glycosyl transferase, family 2</fullName>
    </submittedName>
</protein>
<keyword evidence="1" id="KW-0808">Transferase</keyword>
<dbReference type="Gene3D" id="3.90.550.10">
    <property type="entry name" value="Spore Coat Polysaccharide Biosynthesis Protein SpsA, Chain A"/>
    <property type="match status" value="1"/>
</dbReference>
<evidence type="ECO:0000313" key="1">
    <source>
        <dbReference type="EMBL" id="KKU60912.1"/>
    </source>
</evidence>
<dbReference type="EMBL" id="LCNT01000006">
    <property type="protein sequence ID" value="KKU60912.1"/>
    <property type="molecule type" value="Genomic_DNA"/>
</dbReference>
<gene>
    <name evidence="1" type="ORF">UX85_C0006G0046</name>
</gene>
<organism evidence="1 2">
    <name type="scientific">Candidatus Beckwithbacteria bacterium GW2011_GWB1_47_15</name>
    <dbReference type="NCBI Taxonomy" id="1618371"/>
    <lineage>
        <taxon>Bacteria</taxon>
        <taxon>Candidatus Beckwithiibacteriota</taxon>
    </lineage>
</organism>
<accession>A0A0G1RUT6</accession>
<dbReference type="Proteomes" id="UP000033860">
    <property type="component" value="Unassembled WGS sequence"/>
</dbReference>
<evidence type="ECO:0000313" key="2">
    <source>
        <dbReference type="Proteomes" id="UP000033860"/>
    </source>
</evidence>